<evidence type="ECO:0000256" key="11">
    <source>
        <dbReference type="ARBA" id="ARBA00067676"/>
    </source>
</evidence>
<feature type="repeat" description="WD" evidence="12">
    <location>
        <begin position="3240"/>
        <end position="3274"/>
    </location>
</feature>
<feature type="domain" description="BEACH-type PH" evidence="15">
    <location>
        <begin position="2637"/>
        <end position="2743"/>
    </location>
</feature>
<dbReference type="InterPro" id="IPR011993">
    <property type="entry name" value="PH-like_dom_sf"/>
</dbReference>
<sequence length="3429" mass="385875">MSTDSNSLAREFLTDVNRLCNAVVQRAEAREEEEEETHMATLGQYLVHGRGFLLLTKLNSLIDQALTCREELLTLLLSLLPLVWKIPVQEQQAADFNLPSSSDIILTKEKNSSSHRSTQEKLCLEGSAPPGQVSTKVNSFRKSKRHRKSTHRYSIREARKTQLSTSDSEGNSDEKSIAVSKHRRLHVLQRFITQSPEDHLSAKLNSSATKEQVSPDTMALKTSTETIPRQESNADILSEPAALSILSNMNNSPFDLCHVLLSLLEKVCKFDITLNHTSALASSVVPTLTEFLAGFGDCCNLSDKLESQVVSASWTEEPVALVQRMLFRTVLHLMSVDISAAEVMPESLRKNLTELLRAALKIRTCLEKQPDPFAPRQKKTLQEIQEGFLFSQFRHRALLLPELLEGVLQILICCLQSAASNPFYFSQAMDLVQEFIQHQGFSLFETAVLQMEWLVSRDGVPPEASEHLTALINSVMKIMNTVKKVKSEQLHHSVCTRKRHRRCEYSHFMHHHRDLSGLLVSAFKNQLSRNPFEETADGDVHYPERCCCIAVCAHQCLRLLQQASLGSTCVQILSGIHSVGICCCMDPKSVITPLLHAFKLPALKNFQQHILNILNKLILDQLGGAEISQKIKKASCNICTVDSDQLVKLEETLQGSLCDAQPSSGSLSPSYRFQGILPSTGSEDLLWKWDALEAYQNFVFEEDRLHNIQIANHICNLIQKGNVVIQWKLYNYLFNPVLQRGVELAHHCQHLDITSARTPMCSHLKQCLPQEVLQVYLKTLPVLLKSRVIRDLFLSCNGINQIIELNYLDGIRSHSLRAFETLILSLGEQQRDASTPGVDGSRAEEQEPSSSNAGAPSHSQQAYSDSPQSLSKFYAVLKEAYPKKRKTVPQDVHINTINLFLCVAFLCVSKEAESDRESANESEDTSGYDSTASEPLSHALPCLSLESLVLPSPDRMHQAADVWSMCRWIYMLSSVFQKQFHRLGGFQVCHKLIFMIIQKIFRSHEDDQGKRQGNINVNENQDFIRTSQQVKAMKEDLSSLTTTQDHTPSDLQGLRIRADSLGASESQHISSINMNPISPTEAAPEEAKVLRSRESETALQSIRLLEALLAICLHSARTSQQKIELELPHQNLSVENILFEMRDHLSQSKVTETELAKPLFDALLRVALGNHLADFEHNEAVTEKSHQSEEELSSQPGDFSEDAEDSQCCSFKLLVEEEGYEADSESNPEDGETRDDVVDLQPEAEGFSASVSTNNSIEKLTQGEIIYPEICMLELNLLSASKAKLDVLAHVFESFLKIIQQKEKNVFLLMQQGTVKSLLGGFLSILTQADSDFQACQKVLVDLLVSLMSRRTCSEELTLLLRIFLEKSPCTEILLLGLLKIVENDVAMSPSQYLTFPLLHTPSLSNGVPQPKSPGILNSKAIGLLRRARASRGKAEADRGDVPHRLLSSWHIAPVHLPLLGQNCWPHLSEGFSVSLWFNVECTQESERATEEVKKMKKRSKSLIVQDSSFDGTGAKIGSQEAFYLYACGPNHTSIMPCKYGKPVNDCSKYINKEILRCEQIRELFMTKKDVDIGLLIVVELSDREETQALALRVLLSLVKFNQQRAHELENCNGLSMIHQVLIKQKCIVGFHILKPGVWETLLAALEALIRAEHQQQWFNTQQLLKARAVHRFLLTCQVLQEHKEGQLTSMPREVCRSFVKIIAEVLGSPPDLELLTIIFNFLLAVHPPTNTYVCHNPTNFYFSLHIDGKIFQEKVQSIMYLRHSSSGGRSLASPGFVVISPSGFTASPPEGDSSSTVIPQPMAAHLPRSRSLPAFPTCPQMQPLKRTGSLGCHIDKLQNIDTYVAPQPETQNPLGEFDMLKIGKEDPFISSCESAKTVCEVEATLAAQNYASVVPKGTLGSPVVRVDPKDLGAEPRSEDDSPGDESCPRRPDNLKGLASFQRSHSTIASLGLAFPSQNGSAAVGRWPSLIDRSTDDWEHLAFSLGYESNYSRAISTHSVTEDCLVPICCGLYELLSGVLLILPDVMLEDVMDRLIQADTLLVLVNHPSPAIQQGVIKLLHAYFNRASKEQKDKFLKNRGFSLLANQLYLHRGTQELLECFIEMFFGRRIGLDEDLPVNEYRLLACDIQQLFIAVTIHACSSSGPQYFRVIEDLIVLLGYLQNSKNKRTQNMAVALQLRVLQAAMEFIRSTANHDSENLIDPCQSPSAPHHIVFQKRKSIAGPRKYSLAQTESLLTKMRSVASDELHTMMQRRMSQENPSQATEAELAQRLQRLTVLAVNRIVYQELNSDIIDILRTPENATQSKTSISQIEISEENIHHEQPSVFNPFQREMFTYLVEGFKVSIGSSKVSGSKQQWTKILSSCKDTFRMQLGRLLVHILSPAHTAQERKQIFEIVHEPNHQEILRDCLSPALQHGAKLVLYLSELIHNHQDELTEEELDTAELLMNALKLCGHKCIPPSASSKPDLIKMIKEEQKKYETEEGVNKASWQKTVNNNQQSLFQRLDSKSKDISKIAADITQAVSLSQGIERKKVIQHIRGMYKVDLSASRHWQELIQQLTHDRAVWYDPIYYPTSWQLDPTEGPNRERRRLQRCYLTIPNKYLLRDRQKSEDVAKPPLSYLFEDKTHSSFSSTVKDKAASESIRVNRRCISVAPSRETAGELLLGKCGMYFVEDNASDTVESSNLQGELEPASFSWTYEEIKEVHKRWWQLRDNAVEIFLTNGRTLLLAFDNTKVRDDVYHSILTNNLPNLLEYGNITALTNLWYTGQITNFEYLTHLNKHAGRSFNDLMQYPVFPFILADYISETLDLSDPSIYRNLSKPIAVQYKEKEDRYVDTYKYLEEEYRKGAREDDPMPPVQPYHYGSHYSNSGTVLHFLVRMPPFTKMFLAYQDQSFDIPDRTFHSTNTTWRLSSFESMTDVKELIPEFFYLPEFLVNREGFDFGVRQNGERVNHVNLPPWARNDPRLFILIHRQALESDHVSQNICHWIDLVFGYKQKGKASVQAINVFHPATYFGMDVSAVEDPVQRRALETMIKTYGQTPRQLFHTAHASRPGAKLNIEGELPAAVGLLVQFAFRETREQVKEITCPSPLSWIRGLKWGEYVGSPSAPVPVVCFSQPHGERFGSLQALPTRAICGLSRNFCLLMTYSKEQGVRSMNSTDIQWSAILSWGYADNVLRLKSKQSEPPVNFIQSSQQYQVTSCAWVPDGCQLFTGSKCGVITAYTNRFTSSTPSEIEMETQIHLYGHTEEVTSLFVCKPYSIMISVSKDGTCILWDLNRLCYVQSLAGHKSPVTAVSASETSGDIATVCDSAGGGSDLRLWTVNGDLVGHVHCREIICSVAFSNQPEGISINVIAGGLENGIVRLWSTWDLKPVREITFPKSNKPIVSLTFSCDGHHLYTANSDGTVIAWCRKDQQRMKQPMFYSFLSSYAAG</sequence>
<gene>
    <name evidence="16" type="ORF">SUZIE_164060</name>
</gene>
<dbReference type="PANTHER" id="PTHR13743:SF86">
    <property type="entry name" value="LYSOSOMAL-TRAFFICKING REGULATOR"/>
    <property type="match status" value="1"/>
</dbReference>
<evidence type="ECO:0000256" key="6">
    <source>
        <dbReference type="ARBA" id="ARBA00022737"/>
    </source>
</evidence>
<keyword evidence="5 12" id="KW-0853">WD repeat</keyword>
<evidence type="ECO:0000256" key="9">
    <source>
        <dbReference type="ARBA" id="ARBA00058967"/>
    </source>
</evidence>
<dbReference type="GO" id="GO:0015031">
    <property type="term" value="P:protein transport"/>
    <property type="evidence" value="ECO:0007669"/>
    <property type="project" value="UniProtKB-KW"/>
</dbReference>
<feature type="region of interest" description="Disordered" evidence="13">
    <location>
        <begin position="830"/>
        <end position="866"/>
    </location>
</feature>
<dbReference type="CDD" id="cd06071">
    <property type="entry name" value="Beach"/>
    <property type="match status" value="1"/>
</dbReference>
<evidence type="ECO:0000313" key="16">
    <source>
        <dbReference type="EMBL" id="MBZ3881662.1"/>
    </source>
</evidence>
<reference evidence="16" key="1">
    <citation type="submission" date="2020-03" db="EMBL/GenBank/DDBJ databases">
        <title>Studies in the Genomics of Life Span.</title>
        <authorList>
            <person name="Glass D."/>
        </authorList>
    </citation>
    <scope>NUCLEOTIDE SEQUENCE</scope>
    <source>
        <strain evidence="16">SUZIE</strain>
        <tissue evidence="16">Muscle</tissue>
    </source>
</reference>
<feature type="compositionally biased region" description="Basic and acidic residues" evidence="13">
    <location>
        <begin position="1180"/>
        <end position="1189"/>
    </location>
</feature>
<dbReference type="SMART" id="SM00320">
    <property type="entry name" value="WD40"/>
    <property type="match status" value="4"/>
</dbReference>
<keyword evidence="8" id="KW-0653">Protein transport</keyword>
<evidence type="ECO:0000256" key="2">
    <source>
        <dbReference type="ARBA" id="ARBA00022448"/>
    </source>
</evidence>
<dbReference type="InterPro" id="IPR023362">
    <property type="entry name" value="PH-BEACH_dom"/>
</dbReference>
<comment type="subcellular location">
    <subcellularLocation>
        <location evidence="1">Cytoplasm</location>
    </subcellularLocation>
</comment>
<dbReference type="GO" id="GO:0043473">
    <property type="term" value="P:pigmentation"/>
    <property type="evidence" value="ECO:0007669"/>
    <property type="project" value="UniProtKB-ARBA"/>
</dbReference>
<dbReference type="SUPFAM" id="SSF50729">
    <property type="entry name" value="PH domain-like"/>
    <property type="match status" value="1"/>
</dbReference>
<feature type="region of interest" description="Disordered" evidence="13">
    <location>
        <begin position="109"/>
        <end position="177"/>
    </location>
</feature>
<dbReference type="Proteomes" id="UP001166674">
    <property type="component" value="Unassembled WGS sequence"/>
</dbReference>
<dbReference type="CDD" id="cd01201">
    <property type="entry name" value="PH_BEACH"/>
    <property type="match status" value="1"/>
</dbReference>
<feature type="region of interest" description="Disordered" evidence="13">
    <location>
        <begin position="1899"/>
        <end position="1932"/>
    </location>
</feature>
<keyword evidence="3" id="KW-0963">Cytoplasm</keyword>
<dbReference type="InterPro" id="IPR001680">
    <property type="entry name" value="WD40_rpt"/>
</dbReference>
<dbReference type="PROSITE" id="PS50294">
    <property type="entry name" value="WD_REPEATS_REGION"/>
    <property type="match status" value="1"/>
</dbReference>
<evidence type="ECO:0000256" key="7">
    <source>
        <dbReference type="ARBA" id="ARBA00022907"/>
    </source>
</evidence>
<dbReference type="PROSITE" id="PS00678">
    <property type="entry name" value="WD_REPEATS_1"/>
    <property type="match status" value="1"/>
</dbReference>
<dbReference type="Pfam" id="PF02138">
    <property type="entry name" value="Beach"/>
    <property type="match status" value="1"/>
</dbReference>
<keyword evidence="6" id="KW-0677">Repeat</keyword>
<feature type="compositionally biased region" description="Polar residues" evidence="13">
    <location>
        <begin position="848"/>
        <end position="866"/>
    </location>
</feature>
<evidence type="ECO:0000256" key="12">
    <source>
        <dbReference type="PROSITE-ProRule" id="PRU00221"/>
    </source>
</evidence>
<dbReference type="GO" id="GO:0002449">
    <property type="term" value="P:lymphocyte mediated immunity"/>
    <property type="evidence" value="ECO:0007669"/>
    <property type="project" value="UniProtKB-ARBA"/>
</dbReference>
<keyword evidence="7" id="KW-0581">Phagocytosis</keyword>
<dbReference type="PROSITE" id="PS51783">
    <property type="entry name" value="PH_BEACH"/>
    <property type="match status" value="1"/>
</dbReference>
<dbReference type="GO" id="GO:0098542">
    <property type="term" value="P:defense response to other organism"/>
    <property type="evidence" value="ECO:0007669"/>
    <property type="project" value="UniProtKB-ARBA"/>
</dbReference>
<proteinExistence type="predicted"/>
<comment type="subunit">
    <text evidence="10">Interacts with CPAP, LIP8 and ZNF521.</text>
</comment>
<dbReference type="Pfam" id="PF14844">
    <property type="entry name" value="PH_BEACH"/>
    <property type="match status" value="1"/>
</dbReference>
<evidence type="ECO:0000256" key="3">
    <source>
        <dbReference type="ARBA" id="ARBA00022490"/>
    </source>
</evidence>
<feature type="compositionally biased region" description="Basic residues" evidence="13">
    <location>
        <begin position="139"/>
        <end position="153"/>
    </location>
</feature>
<comment type="function">
    <text evidence="9">Adapter protein that regulates and/or fission of intracellular vesicles such as lysosomes. Might regulate trafficking of effectors involved in exocytosis. In cytotoxic T-cells and natural killer (NK) cells, has role in the regulation of size, number and exocytosis of lytic granules. In macrophages and dendritic cells, regulates phagosome maturation by controlling the conversion of early phagosomal compartments into late phagosomes. In macrophages and dendritic cells, specifically involved in TLR3- and TLR4-induced production of pro-inflammatory cytokines by regulating the endosomal TLR3- TICAM1/TRIF and TLR4- TICAM1/TRIF signaling pathways.</text>
</comment>
<dbReference type="InterPro" id="IPR036322">
    <property type="entry name" value="WD40_repeat_dom_sf"/>
</dbReference>
<dbReference type="SUPFAM" id="SSF81837">
    <property type="entry name" value="BEACH domain"/>
    <property type="match status" value="1"/>
</dbReference>
<feature type="region of interest" description="Disordered" evidence="13">
    <location>
        <begin position="916"/>
        <end position="935"/>
    </location>
</feature>
<dbReference type="PROSITE" id="PS50197">
    <property type="entry name" value="BEACH"/>
    <property type="match status" value="1"/>
</dbReference>
<keyword evidence="2" id="KW-0813">Transport</keyword>
<dbReference type="FunFam" id="2.130.10.10:FF:000217">
    <property type="entry name" value="Lysosomal trafficking regulator"/>
    <property type="match status" value="1"/>
</dbReference>
<dbReference type="InterPro" id="IPR019775">
    <property type="entry name" value="WD40_repeat_CS"/>
</dbReference>
<dbReference type="Gene3D" id="2.130.10.10">
    <property type="entry name" value="YVTN repeat-like/Quinoprotein amine dehydrogenase"/>
    <property type="match status" value="2"/>
</dbReference>
<comment type="caution">
    <text evidence="16">The sequence shown here is derived from an EMBL/GenBank/DDBJ whole genome shotgun (WGS) entry which is preliminary data.</text>
</comment>
<keyword evidence="4" id="KW-0597">Phosphoprotein</keyword>
<keyword evidence="17" id="KW-1185">Reference proteome</keyword>
<dbReference type="FunFam" id="2.130.10.10:FF:000292">
    <property type="entry name" value="Lysosomal trafficking regulator"/>
    <property type="match status" value="1"/>
</dbReference>
<dbReference type="GO" id="GO:0005737">
    <property type="term" value="C:cytoplasm"/>
    <property type="evidence" value="ECO:0007669"/>
    <property type="project" value="UniProtKB-SubCell"/>
</dbReference>
<evidence type="ECO:0000313" key="17">
    <source>
        <dbReference type="Proteomes" id="UP001166674"/>
    </source>
</evidence>
<dbReference type="Gene3D" id="1.10.1540.10">
    <property type="entry name" value="BEACH domain"/>
    <property type="match status" value="1"/>
</dbReference>
<evidence type="ECO:0000259" key="14">
    <source>
        <dbReference type="PROSITE" id="PS50197"/>
    </source>
</evidence>
<dbReference type="InterPro" id="IPR000409">
    <property type="entry name" value="BEACH_dom"/>
</dbReference>
<evidence type="ECO:0000259" key="15">
    <source>
        <dbReference type="PROSITE" id="PS51783"/>
    </source>
</evidence>
<dbReference type="InterPro" id="IPR050865">
    <property type="entry name" value="BEACH_Domain"/>
</dbReference>
<dbReference type="InterPro" id="IPR036372">
    <property type="entry name" value="BEACH_dom_sf"/>
</dbReference>
<dbReference type="FunFam" id="1.10.1540.10:FF:000001">
    <property type="entry name" value="neurobeachin isoform X1"/>
    <property type="match status" value="1"/>
</dbReference>
<feature type="compositionally biased region" description="Basic and acidic residues" evidence="13">
    <location>
        <begin position="1907"/>
        <end position="1920"/>
    </location>
</feature>
<protein>
    <recommendedName>
        <fullName evidence="11">Lysosomal-trafficking regulator</fullName>
    </recommendedName>
</protein>
<evidence type="ECO:0000256" key="1">
    <source>
        <dbReference type="ARBA" id="ARBA00004496"/>
    </source>
</evidence>
<name>A0AA41N0S6_SCICA</name>
<dbReference type="GO" id="GO:0006955">
    <property type="term" value="P:immune response"/>
    <property type="evidence" value="ECO:0007669"/>
    <property type="project" value="UniProtKB-ARBA"/>
</dbReference>
<dbReference type="InterPro" id="IPR015943">
    <property type="entry name" value="WD40/YVTN_repeat-like_dom_sf"/>
</dbReference>
<dbReference type="PANTHER" id="PTHR13743">
    <property type="entry name" value="BEIGE/BEACH-RELATED"/>
    <property type="match status" value="1"/>
</dbReference>
<dbReference type="GO" id="GO:0006909">
    <property type="term" value="P:phagocytosis"/>
    <property type="evidence" value="ECO:0007669"/>
    <property type="project" value="UniProtKB-KW"/>
</dbReference>
<dbReference type="Pfam" id="PF00400">
    <property type="entry name" value="WD40"/>
    <property type="match status" value="2"/>
</dbReference>
<dbReference type="SMART" id="SM01026">
    <property type="entry name" value="Beach"/>
    <property type="match status" value="1"/>
</dbReference>
<evidence type="ECO:0000256" key="5">
    <source>
        <dbReference type="ARBA" id="ARBA00022574"/>
    </source>
</evidence>
<dbReference type="PROSITE" id="PS50082">
    <property type="entry name" value="WD_REPEATS_2"/>
    <property type="match status" value="1"/>
</dbReference>
<organism evidence="16 17">
    <name type="scientific">Sciurus carolinensis</name>
    <name type="common">Eastern gray squirrel</name>
    <dbReference type="NCBI Taxonomy" id="30640"/>
    <lineage>
        <taxon>Eukaryota</taxon>
        <taxon>Metazoa</taxon>
        <taxon>Chordata</taxon>
        <taxon>Craniata</taxon>
        <taxon>Vertebrata</taxon>
        <taxon>Euteleostomi</taxon>
        <taxon>Mammalia</taxon>
        <taxon>Eutheria</taxon>
        <taxon>Euarchontoglires</taxon>
        <taxon>Glires</taxon>
        <taxon>Rodentia</taxon>
        <taxon>Sciuromorpha</taxon>
        <taxon>Sciuridae</taxon>
        <taxon>Sciurinae</taxon>
        <taxon>Sciurini</taxon>
        <taxon>Sciurus</taxon>
    </lineage>
</organism>
<evidence type="ECO:0000256" key="8">
    <source>
        <dbReference type="ARBA" id="ARBA00022927"/>
    </source>
</evidence>
<dbReference type="EMBL" id="JAATJV010377778">
    <property type="protein sequence ID" value="MBZ3881662.1"/>
    <property type="molecule type" value="Genomic_DNA"/>
</dbReference>
<evidence type="ECO:0000256" key="10">
    <source>
        <dbReference type="ARBA" id="ARBA00064710"/>
    </source>
</evidence>
<accession>A0AA41N0S6</accession>
<feature type="region of interest" description="Disordered" evidence="13">
    <location>
        <begin position="1180"/>
        <end position="1203"/>
    </location>
</feature>
<evidence type="ECO:0000256" key="4">
    <source>
        <dbReference type="ARBA" id="ARBA00022553"/>
    </source>
</evidence>
<dbReference type="Gene3D" id="2.30.29.30">
    <property type="entry name" value="Pleckstrin-homology domain (PH domain)/Phosphotyrosine-binding domain (PTB)"/>
    <property type="match status" value="1"/>
</dbReference>
<feature type="compositionally biased region" description="Basic and acidic residues" evidence="13">
    <location>
        <begin position="109"/>
        <end position="123"/>
    </location>
</feature>
<dbReference type="SUPFAM" id="SSF50978">
    <property type="entry name" value="WD40 repeat-like"/>
    <property type="match status" value="1"/>
</dbReference>
<feature type="domain" description="BEACH" evidence="14">
    <location>
        <begin position="2748"/>
        <end position="3050"/>
    </location>
</feature>
<evidence type="ECO:0000256" key="13">
    <source>
        <dbReference type="SAM" id="MobiDB-lite"/>
    </source>
</evidence>